<dbReference type="Gramene" id="OMO72743">
    <property type="protein sequence ID" value="OMO72743"/>
    <property type="gene ID" value="CCACVL1_17623"/>
</dbReference>
<gene>
    <name evidence="1" type="ORF">CCACVL1_17623</name>
</gene>
<name>A0A1R3HQX4_COCAP</name>
<comment type="caution">
    <text evidence="1">The sequence shown here is derived from an EMBL/GenBank/DDBJ whole genome shotgun (WGS) entry which is preliminary data.</text>
</comment>
<protein>
    <submittedName>
        <fullName evidence="1">Uncharacterized protein</fullName>
    </submittedName>
</protein>
<accession>A0A1R3HQX4</accession>
<dbReference type="EMBL" id="AWWV01011382">
    <property type="protein sequence ID" value="OMO72743.1"/>
    <property type="molecule type" value="Genomic_DNA"/>
</dbReference>
<dbReference type="AlphaFoldDB" id="A0A1R3HQX4"/>
<keyword evidence="2" id="KW-1185">Reference proteome</keyword>
<dbReference type="Proteomes" id="UP000188268">
    <property type="component" value="Unassembled WGS sequence"/>
</dbReference>
<proteinExistence type="predicted"/>
<sequence length="48" mass="5616">MVILPFSLRHKIVQFAADTSAVTDFQMVFSSNFAYVYLYHFQHLIFGD</sequence>
<reference evidence="1 2" key="1">
    <citation type="submission" date="2013-09" db="EMBL/GenBank/DDBJ databases">
        <title>Corchorus capsularis genome sequencing.</title>
        <authorList>
            <person name="Alam M."/>
            <person name="Haque M.S."/>
            <person name="Islam M.S."/>
            <person name="Emdad E.M."/>
            <person name="Islam M.M."/>
            <person name="Ahmed B."/>
            <person name="Halim A."/>
            <person name="Hossen Q.M.M."/>
            <person name="Hossain M.Z."/>
            <person name="Ahmed R."/>
            <person name="Khan M.M."/>
            <person name="Islam R."/>
            <person name="Rashid M.M."/>
            <person name="Khan S.A."/>
            <person name="Rahman M.S."/>
            <person name="Alam M."/>
        </authorList>
    </citation>
    <scope>NUCLEOTIDE SEQUENCE [LARGE SCALE GENOMIC DNA]</scope>
    <source>
        <strain evidence="2">cv. CVL-1</strain>
        <tissue evidence="1">Whole seedling</tissue>
    </source>
</reference>
<organism evidence="1 2">
    <name type="scientific">Corchorus capsularis</name>
    <name type="common">Jute</name>
    <dbReference type="NCBI Taxonomy" id="210143"/>
    <lineage>
        <taxon>Eukaryota</taxon>
        <taxon>Viridiplantae</taxon>
        <taxon>Streptophyta</taxon>
        <taxon>Embryophyta</taxon>
        <taxon>Tracheophyta</taxon>
        <taxon>Spermatophyta</taxon>
        <taxon>Magnoliopsida</taxon>
        <taxon>eudicotyledons</taxon>
        <taxon>Gunneridae</taxon>
        <taxon>Pentapetalae</taxon>
        <taxon>rosids</taxon>
        <taxon>malvids</taxon>
        <taxon>Malvales</taxon>
        <taxon>Malvaceae</taxon>
        <taxon>Grewioideae</taxon>
        <taxon>Apeibeae</taxon>
        <taxon>Corchorus</taxon>
    </lineage>
</organism>
<evidence type="ECO:0000313" key="1">
    <source>
        <dbReference type="EMBL" id="OMO72743.1"/>
    </source>
</evidence>
<evidence type="ECO:0000313" key="2">
    <source>
        <dbReference type="Proteomes" id="UP000188268"/>
    </source>
</evidence>